<dbReference type="SUPFAM" id="SSF101386">
    <property type="entry name" value="all-alpha NTP pyrophosphatases"/>
    <property type="match status" value="1"/>
</dbReference>
<feature type="domain" description="NTP pyrophosphohydrolase MazG-like" evidence="1">
    <location>
        <begin position="28"/>
        <end position="75"/>
    </location>
</feature>
<keyword evidence="2" id="KW-0378">Hydrolase</keyword>
<dbReference type="Gene3D" id="1.10.287.1080">
    <property type="entry name" value="MazG-like"/>
    <property type="match status" value="1"/>
</dbReference>
<dbReference type="PANTHER" id="PTHR42702">
    <property type="entry name" value="NUCLEOTIDE PYROPHOSPHOHYDROLASE"/>
    <property type="match status" value="1"/>
</dbReference>
<dbReference type="AlphaFoldDB" id="A0A660SG44"/>
<evidence type="ECO:0000259" key="1">
    <source>
        <dbReference type="Pfam" id="PF03819"/>
    </source>
</evidence>
<dbReference type="InterPro" id="IPR004518">
    <property type="entry name" value="MazG-like_dom"/>
</dbReference>
<reference evidence="2 3" key="1">
    <citation type="submission" date="2018-06" db="EMBL/GenBank/DDBJ databases">
        <title>Extensive metabolic versatility and redundancy in microbially diverse, dynamic hydrothermal sediments.</title>
        <authorList>
            <person name="Dombrowski N."/>
            <person name="Teske A."/>
            <person name="Baker B.J."/>
        </authorList>
    </citation>
    <scope>NUCLEOTIDE SEQUENCE [LARGE SCALE GENOMIC DNA]</scope>
    <source>
        <strain evidence="2">B36_G15</strain>
    </source>
</reference>
<proteinExistence type="predicted"/>
<sequence>MDLKDYQERIAETYLDRDRRRGLDRTFIWFVEEVGELARALRDRKNLSEEFADVLAWLLSVANLAGVDLDRAMARFRSGCPECRARPCRCPES</sequence>
<evidence type="ECO:0000313" key="3">
    <source>
        <dbReference type="Proteomes" id="UP000268469"/>
    </source>
</evidence>
<gene>
    <name evidence="2" type="ORF">DRP53_07150</name>
</gene>
<dbReference type="EMBL" id="QNBE01000066">
    <property type="protein sequence ID" value="RKX69785.1"/>
    <property type="molecule type" value="Genomic_DNA"/>
</dbReference>
<dbReference type="PANTHER" id="PTHR42702:SF1">
    <property type="entry name" value="REGULATORY PROTEIN FOR BETA-LACTAMASE"/>
    <property type="match status" value="1"/>
</dbReference>
<organism evidence="2 3">
    <name type="scientific">candidate division WOR-3 bacterium</name>
    <dbReference type="NCBI Taxonomy" id="2052148"/>
    <lineage>
        <taxon>Bacteria</taxon>
        <taxon>Bacteria division WOR-3</taxon>
    </lineage>
</organism>
<dbReference type="GO" id="GO:0016787">
    <property type="term" value="F:hydrolase activity"/>
    <property type="evidence" value="ECO:0007669"/>
    <property type="project" value="UniProtKB-KW"/>
</dbReference>
<accession>A0A660SG44</accession>
<name>A0A660SG44_UNCW3</name>
<evidence type="ECO:0000313" key="2">
    <source>
        <dbReference type="EMBL" id="RKX69785.1"/>
    </source>
</evidence>
<dbReference type="Proteomes" id="UP000268469">
    <property type="component" value="Unassembled WGS sequence"/>
</dbReference>
<dbReference type="Pfam" id="PF03819">
    <property type="entry name" value="MazG"/>
    <property type="match status" value="1"/>
</dbReference>
<comment type="caution">
    <text evidence="2">The sequence shown here is derived from an EMBL/GenBank/DDBJ whole genome shotgun (WGS) entry which is preliminary data.</text>
</comment>
<protein>
    <submittedName>
        <fullName evidence="2">Nucleotide pyrophosphohydrolase</fullName>
    </submittedName>
</protein>